<dbReference type="SUPFAM" id="SSF102198">
    <property type="entry name" value="Putative cyclase"/>
    <property type="match status" value="1"/>
</dbReference>
<reference evidence="1 2" key="1">
    <citation type="journal article" date="2022" name="Microbiol. Resour. Announc.">
        <title>Complete Genome Sequence of Mesorhizobium ciceri Strain R30, a Rhizobium Used as a Commercial Inoculant for Chickpea in Argentina.</title>
        <authorList>
            <person name="Foresto E."/>
            <person name="Revale S."/>
            <person name="Primo E."/>
            <person name="Nievas F."/>
            <person name="Carezzano E."/>
            <person name="Puente M."/>
            <person name="Alzari P."/>
            <person name="Mart M."/>
            <person name="Ben-Assaya M."/>
            <person name="Mornico D."/>
            <person name="Santoro M."/>
            <person name="Mart F."/>
            <person name="Giordano W."/>
            <person name="Bogino P."/>
        </authorList>
    </citation>
    <scope>NUCLEOTIDE SEQUENCE [LARGE SCALE GENOMIC DNA]</scope>
    <source>
        <strain evidence="1 2">R30</strain>
    </source>
</reference>
<accession>A0AB38TC66</accession>
<protein>
    <submittedName>
        <fullName evidence="1">Cyclase family protein</fullName>
    </submittedName>
</protein>
<evidence type="ECO:0000313" key="1">
    <source>
        <dbReference type="EMBL" id="UTU52398.1"/>
    </source>
</evidence>
<dbReference type="PANTHER" id="PTHR43564:SF2">
    <property type="entry name" value="BLR6059 PROTEIN"/>
    <property type="match status" value="1"/>
</dbReference>
<proteinExistence type="predicted"/>
<name>A0AB38TC66_9HYPH</name>
<evidence type="ECO:0000313" key="2">
    <source>
        <dbReference type="Proteomes" id="UP001060070"/>
    </source>
</evidence>
<dbReference type="InterPro" id="IPR007325">
    <property type="entry name" value="KFase/CYL"/>
</dbReference>
<dbReference type="InterPro" id="IPR037175">
    <property type="entry name" value="KFase_sf"/>
</dbReference>
<dbReference type="GO" id="GO:0019441">
    <property type="term" value="P:L-tryptophan catabolic process to kynurenine"/>
    <property type="evidence" value="ECO:0007669"/>
    <property type="project" value="InterPro"/>
</dbReference>
<keyword evidence="2" id="KW-1185">Reference proteome</keyword>
<gene>
    <name evidence="1" type="ORF">LRP29_02800</name>
</gene>
<dbReference type="Proteomes" id="UP001060070">
    <property type="component" value="Chromosome"/>
</dbReference>
<dbReference type="Gene3D" id="3.50.30.50">
    <property type="entry name" value="Putative cyclase"/>
    <property type="match status" value="1"/>
</dbReference>
<dbReference type="Pfam" id="PF04199">
    <property type="entry name" value="Cyclase"/>
    <property type="match status" value="1"/>
</dbReference>
<sequence>MSTPGSLWDIYRSRLSAATFTDLTHAFHPGQPHFPAFPDEERSALLDFSKGDAFQVHHYAFVGQWGTHVDPPVHFIDGGRSIDQLPVAEMLLLLVILDISDRVAADPDATPTLDDISAWEARNGRIPEKCFVALRTGWWPRWPDPVAFRNKSADGISHAPGWSKPVLEELLERRGVAAIGHEGMDTDPGRATSAGDASLEYYVLSRDCWQIELLANLDKVPEAGALIMASWPKPKAGSGFPARAVAIHEAAG</sequence>
<dbReference type="RefSeq" id="WP_024502049.1">
    <property type="nucleotide sequence ID" value="NZ_CP088147.1"/>
</dbReference>
<organism evidence="1 2">
    <name type="scientific">Mesorhizobium ciceri</name>
    <dbReference type="NCBI Taxonomy" id="39645"/>
    <lineage>
        <taxon>Bacteria</taxon>
        <taxon>Pseudomonadati</taxon>
        <taxon>Pseudomonadota</taxon>
        <taxon>Alphaproteobacteria</taxon>
        <taxon>Hyphomicrobiales</taxon>
        <taxon>Phyllobacteriaceae</taxon>
        <taxon>Mesorhizobium</taxon>
    </lineage>
</organism>
<dbReference type="EMBL" id="CP088147">
    <property type="protein sequence ID" value="UTU52398.1"/>
    <property type="molecule type" value="Genomic_DNA"/>
</dbReference>
<dbReference type="PANTHER" id="PTHR43564">
    <property type="entry name" value="KYNURENINE FORMAMIDASE-LIKE PROTEIN"/>
    <property type="match status" value="1"/>
</dbReference>
<dbReference type="AlphaFoldDB" id="A0AB38TC66"/>
<dbReference type="GO" id="GO:0004061">
    <property type="term" value="F:arylformamidase activity"/>
    <property type="evidence" value="ECO:0007669"/>
    <property type="project" value="InterPro"/>
</dbReference>